<keyword evidence="2" id="KW-1185">Reference proteome</keyword>
<reference evidence="1 2" key="1">
    <citation type="journal article" date="2019" name="New Phytol.">
        <title>Comparative genomics reveals unique wood-decay strategies and fruiting body development in the Schizophyllaceae.</title>
        <authorList>
            <person name="Almasi E."/>
            <person name="Sahu N."/>
            <person name="Krizsan K."/>
            <person name="Balint B."/>
            <person name="Kovacs G.M."/>
            <person name="Kiss B."/>
            <person name="Cseklye J."/>
            <person name="Drula E."/>
            <person name="Henrissat B."/>
            <person name="Nagy I."/>
            <person name="Chovatia M."/>
            <person name="Adam C."/>
            <person name="LaButti K."/>
            <person name="Lipzen A."/>
            <person name="Riley R."/>
            <person name="Grigoriev I.V."/>
            <person name="Nagy L.G."/>
        </authorList>
    </citation>
    <scope>NUCLEOTIDE SEQUENCE [LARGE SCALE GENOMIC DNA]</scope>
    <source>
        <strain evidence="1 2">NL-1724</strain>
    </source>
</reference>
<evidence type="ECO:0000313" key="2">
    <source>
        <dbReference type="Proteomes" id="UP000320762"/>
    </source>
</evidence>
<comment type="caution">
    <text evidence="1">The sequence shown here is derived from an EMBL/GenBank/DDBJ whole genome shotgun (WGS) entry which is preliminary data.</text>
</comment>
<name>A0A550CDL1_9AGAR</name>
<sequence>MRRRQASPWPKGEPPTLLGGPTGVLVRVRARARLFRELVDLQVPTPWCAARSQVGVQLVNNGPCPVDVSSKLACINFKTSVCLKTGEPPTCWEGQLASWSAYERGLGCSANLLIFKYRLLGVQQDLKWVYSLSTTALALSMCPQRLRASTFKISVCFKNVCLKTPLE</sequence>
<proteinExistence type="predicted"/>
<evidence type="ECO:0000313" key="1">
    <source>
        <dbReference type="EMBL" id="TRM62869.1"/>
    </source>
</evidence>
<organism evidence="1 2">
    <name type="scientific">Schizophyllum amplum</name>
    <dbReference type="NCBI Taxonomy" id="97359"/>
    <lineage>
        <taxon>Eukaryota</taxon>
        <taxon>Fungi</taxon>
        <taxon>Dikarya</taxon>
        <taxon>Basidiomycota</taxon>
        <taxon>Agaricomycotina</taxon>
        <taxon>Agaricomycetes</taxon>
        <taxon>Agaricomycetidae</taxon>
        <taxon>Agaricales</taxon>
        <taxon>Schizophyllaceae</taxon>
        <taxon>Schizophyllum</taxon>
    </lineage>
</organism>
<protein>
    <submittedName>
        <fullName evidence="1">Uncharacterized protein</fullName>
    </submittedName>
</protein>
<dbReference type="Proteomes" id="UP000320762">
    <property type="component" value="Unassembled WGS sequence"/>
</dbReference>
<dbReference type="AlphaFoldDB" id="A0A550CDL1"/>
<gene>
    <name evidence="1" type="ORF">BD626DRAFT_569454</name>
</gene>
<accession>A0A550CDL1</accession>
<dbReference type="EMBL" id="VDMD01000011">
    <property type="protein sequence ID" value="TRM62869.1"/>
    <property type="molecule type" value="Genomic_DNA"/>
</dbReference>